<dbReference type="AlphaFoldDB" id="A0A8J2KTQ0"/>
<comment type="caution">
    <text evidence="1">The sequence shown here is derived from an EMBL/GenBank/DDBJ whole genome shotgun (WGS) entry which is preliminary data.</text>
</comment>
<proteinExistence type="predicted"/>
<feature type="non-terminal residue" evidence="1">
    <location>
        <position position="1"/>
    </location>
</feature>
<organism evidence="1 2">
    <name type="scientific">Allacma fusca</name>
    <dbReference type="NCBI Taxonomy" id="39272"/>
    <lineage>
        <taxon>Eukaryota</taxon>
        <taxon>Metazoa</taxon>
        <taxon>Ecdysozoa</taxon>
        <taxon>Arthropoda</taxon>
        <taxon>Hexapoda</taxon>
        <taxon>Collembola</taxon>
        <taxon>Symphypleona</taxon>
        <taxon>Sminthuridae</taxon>
        <taxon>Allacma</taxon>
    </lineage>
</organism>
<protein>
    <submittedName>
        <fullName evidence="1">Uncharacterized protein</fullName>
    </submittedName>
</protein>
<dbReference type="Proteomes" id="UP000708208">
    <property type="component" value="Unassembled WGS sequence"/>
</dbReference>
<dbReference type="EMBL" id="CAJVCH010449532">
    <property type="protein sequence ID" value="CAG7819422.1"/>
    <property type="molecule type" value="Genomic_DNA"/>
</dbReference>
<keyword evidence="2" id="KW-1185">Reference proteome</keyword>
<evidence type="ECO:0000313" key="1">
    <source>
        <dbReference type="EMBL" id="CAG7819422.1"/>
    </source>
</evidence>
<accession>A0A8J2KTQ0</accession>
<evidence type="ECO:0000313" key="2">
    <source>
        <dbReference type="Proteomes" id="UP000708208"/>
    </source>
</evidence>
<name>A0A8J2KTQ0_9HEXA</name>
<gene>
    <name evidence="1" type="ORF">AFUS01_LOCUS29872</name>
</gene>
<sequence>MCGIRLQRNSFILQYLDFYWEYIRKLEDSWSSENGSSSTFTSSTSWQSWAWRGVCTERWTNAGIQLAYAATYLGTAFVSPALIVAACHASVSQKLTAQLQVLSGASVTTDKTRQRPKQVIIVARELNNPNQGNNANNALNGANGVIENCKMSRKVIPCDPSSDEDDIFLRMQIQ</sequence>
<reference evidence="1" key="1">
    <citation type="submission" date="2021-06" db="EMBL/GenBank/DDBJ databases">
        <authorList>
            <person name="Hodson N. C."/>
            <person name="Mongue J. A."/>
            <person name="Jaron S. K."/>
        </authorList>
    </citation>
    <scope>NUCLEOTIDE SEQUENCE</scope>
</reference>